<dbReference type="InterPro" id="IPR036661">
    <property type="entry name" value="Luciferase-like_sf"/>
</dbReference>
<keyword evidence="3" id="KW-0560">Oxidoreductase</keyword>
<gene>
    <name evidence="8" type="ORF">IE4872_PC00344</name>
</gene>
<dbReference type="InterPro" id="IPR016215">
    <property type="entry name" value="NTA_MOA"/>
</dbReference>
<dbReference type="PANTHER" id="PTHR30011:SF16">
    <property type="entry name" value="C2H2 FINGER DOMAIN TRANSCRIPTION FACTOR (EUROFUNG)-RELATED"/>
    <property type="match status" value="1"/>
</dbReference>
<dbReference type="Proteomes" id="UP000184749">
    <property type="component" value="Plasmid pRgalIE4872c"/>
</dbReference>
<evidence type="ECO:0000256" key="5">
    <source>
        <dbReference type="ARBA" id="ARBA00033748"/>
    </source>
</evidence>
<keyword evidence="1 6" id="KW-0285">Flavoprotein</keyword>
<dbReference type="InterPro" id="IPR011251">
    <property type="entry name" value="Luciferase-like_dom"/>
</dbReference>
<dbReference type="SUPFAM" id="SSF51679">
    <property type="entry name" value="Bacterial luciferase-like"/>
    <property type="match status" value="1"/>
</dbReference>
<dbReference type="InterPro" id="IPR051260">
    <property type="entry name" value="Diverse_substr_monoxygenases"/>
</dbReference>
<evidence type="ECO:0000256" key="6">
    <source>
        <dbReference type="PIRSR" id="PIRSR000337-1"/>
    </source>
</evidence>
<evidence type="ECO:0000256" key="4">
    <source>
        <dbReference type="ARBA" id="ARBA00023033"/>
    </source>
</evidence>
<name>A0A1L5NR31_9HYPH</name>
<evidence type="ECO:0000256" key="2">
    <source>
        <dbReference type="ARBA" id="ARBA00022643"/>
    </source>
</evidence>
<dbReference type="PIRSF" id="PIRSF000337">
    <property type="entry name" value="NTA_MOA"/>
    <property type="match status" value="1"/>
</dbReference>
<proteinExistence type="inferred from homology"/>
<protein>
    <submittedName>
        <fullName evidence="8">Nitrilotriacetate monooxygenase family protein</fullName>
    </submittedName>
</protein>
<sequence>MKELHMSRQIKFVAFLMAGPTCHHHAMWRHPETENRFLDAAFWETLARTLEVGRFDALFFADAPVFCNETIMARGGQMSLLDPVPLIAIMSRATSRIGLGVSISASFQKPYPIARLLSSLDVLSGGRIACKMVTNDRAPQTCGKDALLPREEAYDWAEDVLRIYRDMWTGWTDGALVVDKASGEFIDKGRMRRTEIAGRFVGERRMFTVPPSPQQYPVIMHAGSSPRGRNFAAHHAEIVFTLQHSLTSMQEFYADMKGRVDKVGRSTDDCSILVSVEPILGETESIAREKQAYINELVDARLGVALVSAHTGLDLSQYPIDKPISDIPAEAGSRSSFDVLFERVKASNLTLGEAARRFAASELCPQVVGTPESVADQLQEMFENRGCDGFIVTPTEMPGSFEAFTRSVVPILQKRGVFRKEYPGSTLRETIKS</sequence>
<reference evidence="8 9" key="1">
    <citation type="submission" date="2016-09" db="EMBL/GenBank/DDBJ databases">
        <title>The complete genome sequences of Rhizobium gallicum, symbiovars gallicum and phaseoli, symbionts associated to common bean (Phaseolus vulgaris).</title>
        <authorList>
            <person name="Bustos P."/>
            <person name="Santamaria R.I."/>
            <person name="Perez-Carrascal O.M."/>
            <person name="Juarez S."/>
            <person name="Lozano L."/>
            <person name="Martinez-Flores I."/>
            <person name="Martinez-Romero E."/>
            <person name="Cevallos M."/>
            <person name="Romero D."/>
            <person name="Davila G."/>
            <person name="Gonzalez V."/>
        </authorList>
    </citation>
    <scope>NUCLEOTIDE SEQUENCE [LARGE SCALE GENOMIC DNA]</scope>
    <source>
        <strain evidence="8 9">IE4872</strain>
        <plasmid evidence="9">prgalie4872c</plasmid>
    </source>
</reference>
<dbReference type="EMBL" id="CP017104">
    <property type="protein sequence ID" value="APO70365.1"/>
    <property type="molecule type" value="Genomic_DNA"/>
</dbReference>
<feature type="binding site" evidence="6">
    <location>
        <position position="154"/>
    </location>
    <ligand>
        <name>FMN</name>
        <dbReference type="ChEBI" id="CHEBI:58210"/>
    </ligand>
</feature>
<evidence type="ECO:0000259" key="7">
    <source>
        <dbReference type="Pfam" id="PF00296"/>
    </source>
</evidence>
<dbReference type="Pfam" id="PF00296">
    <property type="entry name" value="Bac_luciferase"/>
    <property type="match status" value="1"/>
</dbReference>
<dbReference type="NCBIfam" id="TIGR03860">
    <property type="entry name" value="FMN_nitrolo"/>
    <property type="match status" value="1"/>
</dbReference>
<dbReference type="GO" id="GO:0016705">
    <property type="term" value="F:oxidoreductase activity, acting on paired donors, with incorporation or reduction of molecular oxygen"/>
    <property type="evidence" value="ECO:0007669"/>
    <property type="project" value="InterPro"/>
</dbReference>
<evidence type="ECO:0000256" key="3">
    <source>
        <dbReference type="ARBA" id="ARBA00023002"/>
    </source>
</evidence>
<keyword evidence="4 8" id="KW-0503">Monooxygenase</keyword>
<feature type="binding site" evidence="6">
    <location>
        <position position="224"/>
    </location>
    <ligand>
        <name>FMN</name>
        <dbReference type="ChEBI" id="CHEBI:58210"/>
    </ligand>
</feature>
<keyword evidence="2 6" id="KW-0288">FMN</keyword>
<organism evidence="8 9">
    <name type="scientific">Rhizobium gallicum</name>
    <dbReference type="NCBI Taxonomy" id="56730"/>
    <lineage>
        <taxon>Bacteria</taxon>
        <taxon>Pseudomonadati</taxon>
        <taxon>Pseudomonadota</taxon>
        <taxon>Alphaproteobacteria</taxon>
        <taxon>Hyphomicrobiales</taxon>
        <taxon>Rhizobiaceae</taxon>
        <taxon>Rhizobium/Agrobacterium group</taxon>
        <taxon>Rhizobium</taxon>
    </lineage>
</organism>
<dbReference type="GO" id="GO:0004497">
    <property type="term" value="F:monooxygenase activity"/>
    <property type="evidence" value="ECO:0007669"/>
    <property type="project" value="UniProtKB-KW"/>
</dbReference>
<geneLocation type="plasmid" evidence="9">
    <name>prgalie4872c</name>
</geneLocation>
<feature type="binding site" evidence="6">
    <location>
        <position position="62"/>
    </location>
    <ligand>
        <name>FMN</name>
        <dbReference type="ChEBI" id="CHEBI:58210"/>
    </ligand>
</feature>
<keyword evidence="8" id="KW-0614">Plasmid</keyword>
<accession>A0A1L5NR31</accession>
<feature type="binding site" evidence="6">
    <location>
        <position position="225"/>
    </location>
    <ligand>
        <name>FMN</name>
        <dbReference type="ChEBI" id="CHEBI:58210"/>
    </ligand>
</feature>
<dbReference type="Gene3D" id="3.20.20.30">
    <property type="entry name" value="Luciferase-like domain"/>
    <property type="match status" value="1"/>
</dbReference>
<evidence type="ECO:0000313" key="8">
    <source>
        <dbReference type="EMBL" id="APO70365.1"/>
    </source>
</evidence>
<dbReference type="AlphaFoldDB" id="A0A1L5NR31"/>
<feature type="domain" description="Luciferase-like" evidence="7">
    <location>
        <begin position="39"/>
        <end position="387"/>
    </location>
</feature>
<dbReference type="PANTHER" id="PTHR30011">
    <property type="entry name" value="ALKANESULFONATE MONOOXYGENASE-RELATED"/>
    <property type="match status" value="1"/>
</dbReference>
<evidence type="ECO:0000256" key="1">
    <source>
        <dbReference type="ARBA" id="ARBA00022630"/>
    </source>
</evidence>
<evidence type="ECO:0000313" key="9">
    <source>
        <dbReference type="Proteomes" id="UP000184749"/>
    </source>
</evidence>
<comment type="similarity">
    <text evidence="5">Belongs to the NtaA/SnaA/DszA monooxygenase family.</text>
</comment>